<evidence type="ECO:0000313" key="5">
    <source>
        <dbReference type="Proteomes" id="UP000199034"/>
    </source>
</evidence>
<dbReference type="STRING" id="1045774.SAMN05421872_104332"/>
<dbReference type="InterPro" id="IPR012878">
    <property type="entry name" value="Beta-AFase-like_GH127_cat"/>
</dbReference>
<keyword evidence="5" id="KW-1185">Reference proteome</keyword>
<dbReference type="InterPro" id="IPR006558">
    <property type="entry name" value="LamG-like"/>
</dbReference>
<dbReference type="InterPro" id="IPR025883">
    <property type="entry name" value="Cadherin-like_domain"/>
</dbReference>
<dbReference type="Pfam" id="PF13385">
    <property type="entry name" value="Laminin_G_3"/>
    <property type="match status" value="1"/>
</dbReference>
<dbReference type="Gene3D" id="2.60.120.260">
    <property type="entry name" value="Galactose-binding domain-like"/>
    <property type="match status" value="1"/>
</dbReference>
<protein>
    <recommendedName>
        <fullName evidence="3">LamG-like jellyroll fold domain-containing protein</fullName>
    </recommendedName>
</protein>
<organism evidence="4 5">
    <name type="scientific">Nocardioides lianchengensis</name>
    <dbReference type="NCBI Taxonomy" id="1045774"/>
    <lineage>
        <taxon>Bacteria</taxon>
        <taxon>Bacillati</taxon>
        <taxon>Actinomycetota</taxon>
        <taxon>Actinomycetes</taxon>
        <taxon>Propionibacteriales</taxon>
        <taxon>Nocardioidaceae</taxon>
        <taxon>Nocardioides</taxon>
    </lineage>
</organism>
<dbReference type="InterPro" id="IPR013320">
    <property type="entry name" value="ConA-like_dom_sf"/>
</dbReference>
<evidence type="ECO:0000256" key="1">
    <source>
        <dbReference type="ARBA" id="ARBA00022729"/>
    </source>
</evidence>
<dbReference type="SUPFAM" id="SSF49899">
    <property type="entry name" value="Concanavalin A-like lectins/glucanases"/>
    <property type="match status" value="1"/>
</dbReference>
<dbReference type="PANTHER" id="PTHR31151:SF0">
    <property type="entry name" value="PROLINE-TRNA LIGASE (DUF1680)"/>
    <property type="match status" value="1"/>
</dbReference>
<dbReference type="InterPro" id="IPR046544">
    <property type="entry name" value="GH146_SB_dom"/>
</dbReference>
<evidence type="ECO:0000259" key="3">
    <source>
        <dbReference type="SMART" id="SM00560"/>
    </source>
</evidence>
<dbReference type="Proteomes" id="UP000199034">
    <property type="component" value="Unassembled WGS sequence"/>
</dbReference>
<accession>A0A1G6QD22</accession>
<evidence type="ECO:0000313" key="4">
    <source>
        <dbReference type="EMBL" id="SDC89567.1"/>
    </source>
</evidence>
<dbReference type="Pfam" id="PF20736">
    <property type="entry name" value="Glyco_hydro127M"/>
    <property type="match status" value="1"/>
</dbReference>
<gene>
    <name evidence="4" type="ORF">SAMN05421872_104332</name>
</gene>
<dbReference type="Gene3D" id="2.60.120.200">
    <property type="match status" value="1"/>
</dbReference>
<name>A0A1G6QD22_9ACTN</name>
<keyword evidence="2" id="KW-1015">Disulfide bond</keyword>
<dbReference type="Pfam" id="PF20620">
    <property type="entry name" value="DUF6805"/>
    <property type="match status" value="1"/>
</dbReference>
<evidence type="ECO:0000256" key="2">
    <source>
        <dbReference type="ARBA" id="ARBA00023157"/>
    </source>
</evidence>
<keyword evidence="1" id="KW-0732">Signal</keyword>
<dbReference type="InterPro" id="IPR046780">
    <property type="entry name" value="aBig_2"/>
</dbReference>
<dbReference type="PANTHER" id="PTHR31151">
    <property type="entry name" value="PROLINE-TRNA LIGASE (DUF1680)"/>
    <property type="match status" value="1"/>
</dbReference>
<dbReference type="OrthoDB" id="291295at2"/>
<dbReference type="EMBL" id="FMZM01000004">
    <property type="protein sequence ID" value="SDC89567.1"/>
    <property type="molecule type" value="Genomic_DNA"/>
</dbReference>
<dbReference type="InterPro" id="IPR049046">
    <property type="entry name" value="Beta-AFase-like_GH127_middle"/>
</dbReference>
<dbReference type="GO" id="GO:0005975">
    <property type="term" value="P:carbohydrate metabolic process"/>
    <property type="evidence" value="ECO:0007669"/>
    <property type="project" value="UniProtKB-ARBA"/>
</dbReference>
<dbReference type="Gene3D" id="2.60.40.10">
    <property type="entry name" value="Immunoglobulins"/>
    <property type="match status" value="1"/>
</dbReference>
<dbReference type="SMART" id="SM00560">
    <property type="entry name" value="LamGL"/>
    <property type="match status" value="1"/>
</dbReference>
<dbReference type="Pfam" id="PF16640">
    <property type="entry name" value="Big_3_5"/>
    <property type="match status" value="1"/>
</dbReference>
<reference evidence="4 5" key="1">
    <citation type="submission" date="2016-10" db="EMBL/GenBank/DDBJ databases">
        <authorList>
            <person name="de Groot N.N."/>
        </authorList>
    </citation>
    <scope>NUCLEOTIDE SEQUENCE [LARGE SCALE GENOMIC DNA]</scope>
    <source>
        <strain evidence="4 5">CGMCC 4.6858</strain>
    </source>
</reference>
<dbReference type="RefSeq" id="WP_090854397.1">
    <property type="nucleotide sequence ID" value="NZ_FMZM01000004.1"/>
</dbReference>
<sequence length="1437" mass="152048">MCRLSHLLRAGVLALSVALATLVVVRPASAAELSVGAPVLSLGFEDTLADGSTLAHPVTAKAPGAGTPSVTYVPGVTEGSKAVKLANTYLDLGASTALQPSSLSLSFWLKPDVAMAGEEVITWNKQAYNSDGFYLTSESGSVPLALSVGPSTGQPYKVKVGSTNRDTFFPVGQWTHIVVTLDETTQQVRFFRNGLPVTSVVANAVGGSSTGVVTASPALPKTIGFNGPSYNGAFLKGALDEYRLYAGVATHADAAALYEQGGGVLNKEALAHMDADTVSLPDTASVALALPSAGANGSAITWASSDEDVVSPTGAVTPPGAGEDDVVVTLTATVRFLDGPPVTREYDVTVASVRETLSDSGLDVLVTDEYLTNAAEKEHEYLLSLDSEKFLFWFYKTAGLTPPTAQGYGGWENGNVSGNFRGHAFGHYMSALAMSYASTTDPTVKAALHTEIVEAVEGLAEVQASYAGTARAGYVGPFRDSALNAVEGRGASDDPVVVPYYNLHKVLAGLLAIDRYVDDETGTLALEVAEGFGEYLYGRVSTLADTSVMLRTEYGGMNDSLYDLFLASGGNPHFKAAAEAFDERSLFTALAAGTDVLPGKHANTTIPKLLGALKRYTIFTQHPELYATLTQAEKDALPSYLAAAQNFFRIVEQHHTYATGANSQSEHFHDPDSLARFATEMGETGNPQTAETCNEYNMLKLARELFKLTHDVRYADYYENTFINTIVSSQNPETGMTTYFQAMAPGYYKLYSQPVTDFWCCTGTGMENFSKLGDSIYYTGAGATWVTMFWSSSFTDAAGMTVTTEADLPNDDTVRFTVSGAAGTLRLRVPDWVAGAPTLKVDGAAVTPVVKKGFVVLPVEAGDVVDYTLPMEVRVVDTEDDPDFLALKYGPVLLSAGLGTRSLDAYTGVGIGVRVPRVDADARTSVVVDAASVAAWKQDVADNVVRVADTADGQVQFRLANTVDAADLRFTPHYRRHDERYALYLSYEVKDSEAAQAKILAAKQAARAMEFAVDSLMVFDNNNSEAAKNVQSSGSEVGSFNGQTFRHAFGPSGWFSYDLAVDPAAAQNLLGVRYYTGDVNRSFDIYVDGTKLKTQTVSNAAGSGVFYWQQDALPAAAVADGKVTVRFQSTGGFVGGVFGIRTSRPEVYDADPALAALAATPGTLEPAFDTATTAYTLSVPEGTEQVALDLDPHVASGLVRVDGVLVDDAEPRTVRLDADGSTTVEIRSFAQDHETSRVYTLTVEEADEPVEPEPEALAATVAPRVTGTAMVGRRLATTTGTWNVAGAQTRVQWLSGGVAVPGATATSYVVRPADVGKRISVRVAATKAGHSSGTAGSAATAPTARAATALRISAARKVRTRKPLTVVVRVGATGVVPTGTVTIRDRGRVVRTVRLTGGRAVVKLRLTKTGKHRLVATYAGTAWATPSSSATTVTVRR</sequence>
<dbReference type="Pfam" id="PF07944">
    <property type="entry name" value="Beta-AFase-like_GH127_cat"/>
    <property type="match status" value="1"/>
</dbReference>
<dbReference type="InterPro" id="IPR032109">
    <property type="entry name" value="Big_3_5"/>
</dbReference>
<dbReference type="InterPro" id="IPR013783">
    <property type="entry name" value="Ig-like_fold"/>
</dbReference>
<feature type="domain" description="LamG-like jellyroll fold" evidence="3">
    <location>
        <begin position="101"/>
        <end position="252"/>
    </location>
</feature>
<dbReference type="Pfam" id="PF20578">
    <property type="entry name" value="aBig_2"/>
    <property type="match status" value="1"/>
</dbReference>
<proteinExistence type="predicted"/>
<dbReference type="Pfam" id="PF12733">
    <property type="entry name" value="Cadherin-like"/>
    <property type="match status" value="1"/>
</dbReference>
<dbReference type="Gene3D" id="2.60.40.2700">
    <property type="match status" value="1"/>
</dbReference>